<sequence length="56" mass="6128">MASALLPTLHADQGFQHEHGRGYIGSRDIDLGIHVEPDWTAEEYHDTGVGKTLING</sequence>
<gene>
    <name evidence="1" type="ORF">AArcSt2_12705</name>
</gene>
<proteinExistence type="predicted"/>
<accession>A0AAE3FYB7</accession>
<name>A0AAE3FYB7_9EURY</name>
<reference evidence="1" key="1">
    <citation type="journal article" date="2022" name="Syst. Appl. Microbiol.">
        <title>Natronocalculus amylovorans gen. nov., sp. nov., and Natranaeroarchaeum aerophilus sp. nov., dominant culturable amylolytic natronoarchaea from hypersaline soda lakes in southwestern Siberia.</title>
        <authorList>
            <person name="Sorokin D.Y."/>
            <person name="Elcheninov A.G."/>
            <person name="Khizhniak T.V."/>
            <person name="Koenen M."/>
            <person name="Bale N.J."/>
            <person name="Damste J.S.S."/>
            <person name="Kublanov I.V."/>
        </authorList>
    </citation>
    <scope>NUCLEOTIDE SEQUENCE</scope>
    <source>
        <strain evidence="1">AArc-St2</strain>
    </source>
</reference>
<dbReference type="AlphaFoldDB" id="A0AAE3FYB7"/>
<keyword evidence="2" id="KW-1185">Reference proteome</keyword>
<organism evidence="1 2">
    <name type="scientific">Natronocalculus amylovorans</name>
    <dbReference type="NCBI Taxonomy" id="2917812"/>
    <lineage>
        <taxon>Archaea</taxon>
        <taxon>Methanobacteriati</taxon>
        <taxon>Methanobacteriota</taxon>
        <taxon>Stenosarchaea group</taxon>
        <taxon>Halobacteria</taxon>
        <taxon>Halobacteriales</taxon>
        <taxon>Haloferacaceae</taxon>
        <taxon>Natronocalculus</taxon>
    </lineage>
</organism>
<evidence type="ECO:0000313" key="2">
    <source>
        <dbReference type="Proteomes" id="UP001203207"/>
    </source>
</evidence>
<protein>
    <submittedName>
        <fullName evidence="1">Uncharacterized protein</fullName>
    </submittedName>
</protein>
<dbReference type="Proteomes" id="UP001203207">
    <property type="component" value="Unassembled WGS sequence"/>
</dbReference>
<dbReference type="EMBL" id="JAKRVX010000005">
    <property type="protein sequence ID" value="MCL9817802.1"/>
    <property type="molecule type" value="Genomic_DNA"/>
</dbReference>
<dbReference type="RefSeq" id="WP_250585164.1">
    <property type="nucleotide sequence ID" value="NZ_JAKRVX010000005.1"/>
</dbReference>
<reference evidence="1" key="2">
    <citation type="submission" date="2022-02" db="EMBL/GenBank/DDBJ databases">
        <authorList>
            <person name="Elcheninov A.G."/>
            <person name="Sorokin D.Y."/>
            <person name="Kublanov I.V."/>
        </authorList>
    </citation>
    <scope>NUCLEOTIDE SEQUENCE</scope>
    <source>
        <strain evidence="1">AArc-St2</strain>
    </source>
</reference>
<evidence type="ECO:0000313" key="1">
    <source>
        <dbReference type="EMBL" id="MCL9817802.1"/>
    </source>
</evidence>
<comment type="caution">
    <text evidence="1">The sequence shown here is derived from an EMBL/GenBank/DDBJ whole genome shotgun (WGS) entry which is preliminary data.</text>
</comment>